<dbReference type="EMBL" id="BMAU01021203">
    <property type="protein sequence ID" value="GFX98913.1"/>
    <property type="molecule type" value="Genomic_DNA"/>
</dbReference>
<comment type="caution">
    <text evidence="1">The sequence shown here is derived from an EMBL/GenBank/DDBJ whole genome shotgun (WGS) entry which is preliminary data.</text>
</comment>
<gene>
    <name evidence="1" type="primary">AVEN_119008_1</name>
    <name evidence="1" type="ORF">TNCV_1504891</name>
</gene>
<evidence type="ECO:0000313" key="1">
    <source>
        <dbReference type="EMBL" id="GFX98913.1"/>
    </source>
</evidence>
<name>A0A8X6V919_TRICX</name>
<reference evidence="1" key="1">
    <citation type="submission" date="2020-08" db="EMBL/GenBank/DDBJ databases">
        <title>Multicomponent nature underlies the extraordinary mechanical properties of spider dragline silk.</title>
        <authorList>
            <person name="Kono N."/>
            <person name="Nakamura H."/>
            <person name="Mori M."/>
            <person name="Yoshida Y."/>
            <person name="Ohtoshi R."/>
            <person name="Malay A.D."/>
            <person name="Moran D.A.P."/>
            <person name="Tomita M."/>
            <person name="Numata K."/>
            <person name="Arakawa K."/>
        </authorList>
    </citation>
    <scope>NUCLEOTIDE SEQUENCE</scope>
</reference>
<sequence>MQWIDLKSKAVWSGTFTEFESKLEELEVEKCMHVTQQKLTALKEMQRVEALIFDAWNSLSDCYSIHYNSLLINVTCNLFWNSRVLERNLLAEHDFLCNAHEASCHDHPEDTKTEEDVQGKILGPPDLGQTRVEECHEATEILKEKTQV</sequence>
<dbReference type="AlphaFoldDB" id="A0A8X6V919"/>
<evidence type="ECO:0000313" key="2">
    <source>
        <dbReference type="Proteomes" id="UP000887159"/>
    </source>
</evidence>
<organism evidence="1 2">
    <name type="scientific">Trichonephila clavipes</name>
    <name type="common">Golden silk orbweaver</name>
    <name type="synonym">Nephila clavipes</name>
    <dbReference type="NCBI Taxonomy" id="2585209"/>
    <lineage>
        <taxon>Eukaryota</taxon>
        <taxon>Metazoa</taxon>
        <taxon>Ecdysozoa</taxon>
        <taxon>Arthropoda</taxon>
        <taxon>Chelicerata</taxon>
        <taxon>Arachnida</taxon>
        <taxon>Araneae</taxon>
        <taxon>Araneomorphae</taxon>
        <taxon>Entelegynae</taxon>
        <taxon>Araneoidea</taxon>
        <taxon>Nephilidae</taxon>
        <taxon>Trichonephila</taxon>
    </lineage>
</organism>
<keyword evidence="2" id="KW-1185">Reference proteome</keyword>
<proteinExistence type="predicted"/>
<accession>A0A8X6V919</accession>
<dbReference type="Proteomes" id="UP000887159">
    <property type="component" value="Unassembled WGS sequence"/>
</dbReference>
<protein>
    <submittedName>
        <fullName evidence="1">Uncharacterized protein</fullName>
    </submittedName>
</protein>